<feature type="transmembrane region" description="Helical" evidence="1">
    <location>
        <begin position="7"/>
        <end position="26"/>
    </location>
</feature>
<dbReference type="PROSITE" id="PS51257">
    <property type="entry name" value="PROKAR_LIPOPROTEIN"/>
    <property type="match status" value="1"/>
</dbReference>
<dbReference type="GO" id="GO:0009245">
    <property type="term" value="P:lipid A biosynthetic process"/>
    <property type="evidence" value="ECO:0007669"/>
    <property type="project" value="TreeGrafter"/>
</dbReference>
<keyword evidence="1" id="KW-1133">Transmembrane helix</keyword>
<protein>
    <submittedName>
        <fullName evidence="3">Metallophosphoesterase</fullName>
    </submittedName>
</protein>
<evidence type="ECO:0000313" key="4">
    <source>
        <dbReference type="Proteomes" id="UP000317863"/>
    </source>
</evidence>
<evidence type="ECO:0000259" key="2">
    <source>
        <dbReference type="Pfam" id="PF00149"/>
    </source>
</evidence>
<dbReference type="Proteomes" id="UP000317863">
    <property type="component" value="Unassembled WGS sequence"/>
</dbReference>
<evidence type="ECO:0000313" key="3">
    <source>
        <dbReference type="EMBL" id="TQQ84860.1"/>
    </source>
</evidence>
<name>A0A544QVY1_9FIRM</name>
<gene>
    <name evidence="3" type="ORF">EXD82_04355</name>
</gene>
<dbReference type="PANTHER" id="PTHR31302:SF25">
    <property type="entry name" value="PHOSPHOESTERASE"/>
    <property type="match status" value="1"/>
</dbReference>
<dbReference type="InterPro" id="IPR051158">
    <property type="entry name" value="Metallophosphoesterase_sf"/>
</dbReference>
<comment type="caution">
    <text evidence="3">The sequence shown here is derived from an EMBL/GenBank/DDBJ whole genome shotgun (WGS) entry which is preliminary data.</text>
</comment>
<keyword evidence="4" id="KW-1185">Reference proteome</keyword>
<dbReference type="Pfam" id="PF00149">
    <property type="entry name" value="Metallophos"/>
    <property type="match status" value="1"/>
</dbReference>
<feature type="domain" description="Calcineurin-like phosphoesterase" evidence="2">
    <location>
        <begin position="50"/>
        <end position="210"/>
    </location>
</feature>
<keyword evidence="1" id="KW-0472">Membrane</keyword>
<accession>A0A544QVY1</accession>
<dbReference type="CDD" id="cd07385">
    <property type="entry name" value="MPP_YkuE_C"/>
    <property type="match status" value="1"/>
</dbReference>
<dbReference type="EMBL" id="SGJB01000006">
    <property type="protein sequence ID" value="TQQ84860.1"/>
    <property type="molecule type" value="Genomic_DNA"/>
</dbReference>
<dbReference type="GO" id="GO:0016020">
    <property type="term" value="C:membrane"/>
    <property type="evidence" value="ECO:0007669"/>
    <property type="project" value="GOC"/>
</dbReference>
<evidence type="ECO:0000256" key="1">
    <source>
        <dbReference type="SAM" id="Phobius"/>
    </source>
</evidence>
<dbReference type="PANTHER" id="PTHR31302">
    <property type="entry name" value="TRANSMEMBRANE PROTEIN WITH METALLOPHOSPHOESTERASE DOMAIN-RELATED"/>
    <property type="match status" value="1"/>
</dbReference>
<sequence>MKIIKTIFIVILIMILIIVSCVIYAFKIEPYRVKINEQVYKTGDRTSNVKIAQFSDVHIKEDFTSQNFSKVVDKINSKNPDIVVFTGDLYDNYSTYSEDESLKDELERINAEYKFAVWGNRDYGGGASNAYEKLMYESGFKILKNETEILDINGKKIMITGIDDSMLGNPYIEKSSENADIKILLSHEPDVVDNYVEYGYNLALSGHSHGGQIDIPFVPDVNRIALSKTAMNDKYTAGMYTIDESTGQKIYVNTGIGTTHVSARFGVVPEVTLFDIWM</sequence>
<reference evidence="3 4" key="1">
    <citation type="submission" date="2019-02" db="EMBL/GenBank/DDBJ databases">
        <title>Peptostreptococcaceae bacterium ZHW00191 nov., a new bacterium isolated from the human gut.</title>
        <authorList>
            <person name="Zhou H.-W."/>
            <person name="Chen X.-J."/>
        </authorList>
    </citation>
    <scope>NUCLEOTIDE SEQUENCE [LARGE SCALE GENOMIC DNA]</scope>
    <source>
        <strain evidence="3 4">ZHW00191</strain>
    </source>
</reference>
<organism evidence="3 4">
    <name type="scientific">Peptacetobacter hominis</name>
    <dbReference type="NCBI Taxonomy" id="2743610"/>
    <lineage>
        <taxon>Bacteria</taxon>
        <taxon>Bacillati</taxon>
        <taxon>Bacillota</taxon>
        <taxon>Clostridia</taxon>
        <taxon>Peptostreptococcales</taxon>
        <taxon>Peptostreptococcaceae</taxon>
        <taxon>Peptacetobacter</taxon>
    </lineage>
</organism>
<dbReference type="OrthoDB" id="9780884at2"/>
<dbReference type="InterPro" id="IPR004843">
    <property type="entry name" value="Calcineurin-like_PHP"/>
</dbReference>
<keyword evidence="1" id="KW-0812">Transmembrane</keyword>
<dbReference type="AlphaFoldDB" id="A0A544QVY1"/>
<proteinExistence type="predicted"/>
<dbReference type="SUPFAM" id="SSF56300">
    <property type="entry name" value="Metallo-dependent phosphatases"/>
    <property type="match status" value="1"/>
</dbReference>
<dbReference type="InterPro" id="IPR029052">
    <property type="entry name" value="Metallo-depent_PP-like"/>
</dbReference>
<dbReference type="RefSeq" id="WP_142535690.1">
    <property type="nucleotide sequence ID" value="NZ_SGJB01000006.1"/>
</dbReference>
<dbReference type="GO" id="GO:0008758">
    <property type="term" value="F:UDP-2,3-diacylglucosamine hydrolase activity"/>
    <property type="evidence" value="ECO:0007669"/>
    <property type="project" value="TreeGrafter"/>
</dbReference>
<dbReference type="Gene3D" id="3.60.21.10">
    <property type="match status" value="1"/>
</dbReference>